<evidence type="ECO:0000256" key="5">
    <source>
        <dbReference type="SAM" id="MobiDB-lite"/>
    </source>
</evidence>
<keyword evidence="9" id="KW-1185">Reference proteome</keyword>
<feature type="compositionally biased region" description="Polar residues" evidence="5">
    <location>
        <begin position="1"/>
        <end position="12"/>
    </location>
</feature>
<feature type="region of interest" description="Disordered" evidence="5">
    <location>
        <begin position="1"/>
        <end position="24"/>
    </location>
</feature>
<evidence type="ECO:0000256" key="2">
    <source>
        <dbReference type="ARBA" id="ARBA00022692"/>
    </source>
</evidence>
<evidence type="ECO:0000256" key="1">
    <source>
        <dbReference type="ARBA" id="ARBA00004370"/>
    </source>
</evidence>
<dbReference type="PROSITE" id="PS50262">
    <property type="entry name" value="G_PROTEIN_RECEP_F1_2"/>
    <property type="match status" value="1"/>
</dbReference>
<dbReference type="Gene3D" id="1.20.1070.10">
    <property type="entry name" value="Rhodopsin 7-helix transmembrane proteins"/>
    <property type="match status" value="1"/>
</dbReference>
<dbReference type="SMART" id="SM01381">
    <property type="entry name" value="7TM_GPCR_Srsx"/>
    <property type="match status" value="1"/>
</dbReference>
<dbReference type="PRINTS" id="PR00237">
    <property type="entry name" value="GPCRRHODOPSN"/>
</dbReference>
<dbReference type="PANTHER" id="PTHR45698:SF1">
    <property type="entry name" value="TRACE AMINE-ASSOCIATED RECEPTOR 13C-LIKE"/>
    <property type="match status" value="1"/>
</dbReference>
<keyword evidence="2 6" id="KW-0812">Transmembrane</keyword>
<protein>
    <recommendedName>
        <fullName evidence="7">G-protein coupled receptors family 1 profile domain-containing protein</fullName>
    </recommendedName>
</protein>
<comment type="caution">
    <text evidence="8">The sequence shown here is derived from an EMBL/GenBank/DDBJ whole genome shotgun (WGS) entry which is preliminary data.</text>
</comment>
<evidence type="ECO:0000313" key="8">
    <source>
        <dbReference type="EMBL" id="CAH3032410.1"/>
    </source>
</evidence>
<keyword evidence="3 6" id="KW-1133">Transmembrane helix</keyword>
<accession>A0ABN8MUG3</accession>
<evidence type="ECO:0000256" key="3">
    <source>
        <dbReference type="ARBA" id="ARBA00022989"/>
    </source>
</evidence>
<gene>
    <name evidence="8" type="ORF">PLOB_00000481</name>
</gene>
<dbReference type="Proteomes" id="UP001159405">
    <property type="component" value="Unassembled WGS sequence"/>
</dbReference>
<feature type="transmembrane region" description="Helical" evidence="6">
    <location>
        <begin position="65"/>
        <end position="89"/>
    </location>
</feature>
<dbReference type="CDD" id="cd00637">
    <property type="entry name" value="7tm_classA_rhodopsin-like"/>
    <property type="match status" value="1"/>
</dbReference>
<organism evidence="8 9">
    <name type="scientific">Porites lobata</name>
    <dbReference type="NCBI Taxonomy" id="104759"/>
    <lineage>
        <taxon>Eukaryota</taxon>
        <taxon>Metazoa</taxon>
        <taxon>Cnidaria</taxon>
        <taxon>Anthozoa</taxon>
        <taxon>Hexacorallia</taxon>
        <taxon>Scleractinia</taxon>
        <taxon>Fungiina</taxon>
        <taxon>Poritidae</taxon>
        <taxon>Porites</taxon>
    </lineage>
</organism>
<dbReference type="InterPro" id="IPR000276">
    <property type="entry name" value="GPCR_Rhodpsn"/>
</dbReference>
<reference evidence="8 9" key="1">
    <citation type="submission" date="2022-05" db="EMBL/GenBank/DDBJ databases">
        <authorList>
            <consortium name="Genoscope - CEA"/>
            <person name="William W."/>
        </authorList>
    </citation>
    <scope>NUCLEOTIDE SEQUENCE [LARGE SCALE GENOMIC DNA]</scope>
</reference>
<feature type="transmembrane region" description="Helical" evidence="6">
    <location>
        <begin position="244"/>
        <end position="262"/>
    </location>
</feature>
<proteinExistence type="predicted"/>
<name>A0ABN8MUG3_9CNID</name>
<feature type="compositionally biased region" description="Low complexity" evidence="5">
    <location>
        <begin position="13"/>
        <end position="24"/>
    </location>
</feature>
<evidence type="ECO:0000259" key="7">
    <source>
        <dbReference type="PROSITE" id="PS50262"/>
    </source>
</evidence>
<comment type="subcellular location">
    <subcellularLocation>
        <location evidence="1">Membrane</location>
    </subcellularLocation>
</comment>
<evidence type="ECO:0000313" key="9">
    <source>
        <dbReference type="Proteomes" id="UP001159405"/>
    </source>
</evidence>
<dbReference type="Pfam" id="PF00001">
    <property type="entry name" value="7tm_1"/>
    <property type="match status" value="1"/>
</dbReference>
<sequence>MKISNISDYGNISSSPKTTSHPPTGITTASQTINILVATVAIIGNTLVILVFIQDKKLLRKSYNILILSLALADVLTAVTLITNPALVLGEAFPYPSNPFWGDIFCRVIWSRSFLFQLVVFSAYICLALMTERWYAVIRPLKYSDTFNKKRTLIYILVVWLWSLILCCSTLFEIEYVSSYPPTRPCRWLLLWGKQRALVGIIQVFFKMVLPSSLMLVLFIHMVYKTSKSDVASTESRAKLRGKMTRMIGFACFMLIICFAPSQTNFALAMAGITRLDSKLHHVLSLLVFINSCLNPFIYGMSNQNYRRGYQKIFGSLMCCRKLNSSKNIKKVSERATVTEIQKICMLRSARILRKMLSV</sequence>
<keyword evidence="4 6" id="KW-0472">Membrane</keyword>
<dbReference type="PANTHER" id="PTHR45698">
    <property type="entry name" value="TRACE AMINE-ASSOCIATED RECEPTOR 19N-RELATED"/>
    <property type="match status" value="1"/>
</dbReference>
<evidence type="ECO:0000256" key="6">
    <source>
        <dbReference type="SAM" id="Phobius"/>
    </source>
</evidence>
<feature type="transmembrane region" description="Helical" evidence="6">
    <location>
        <begin position="109"/>
        <end position="131"/>
    </location>
</feature>
<dbReference type="SUPFAM" id="SSF81321">
    <property type="entry name" value="Family A G protein-coupled receptor-like"/>
    <property type="match status" value="1"/>
</dbReference>
<feature type="transmembrane region" description="Helical" evidence="6">
    <location>
        <begin position="197"/>
        <end position="224"/>
    </location>
</feature>
<dbReference type="EMBL" id="CALNXK010000001">
    <property type="protein sequence ID" value="CAH3032410.1"/>
    <property type="molecule type" value="Genomic_DNA"/>
</dbReference>
<dbReference type="InterPro" id="IPR017452">
    <property type="entry name" value="GPCR_Rhodpsn_7TM"/>
</dbReference>
<evidence type="ECO:0000256" key="4">
    <source>
        <dbReference type="ARBA" id="ARBA00023136"/>
    </source>
</evidence>
<feature type="transmembrane region" description="Helical" evidence="6">
    <location>
        <begin position="33"/>
        <end position="53"/>
    </location>
</feature>
<feature type="transmembrane region" description="Helical" evidence="6">
    <location>
        <begin position="282"/>
        <end position="302"/>
    </location>
</feature>
<feature type="domain" description="G-protein coupled receptors family 1 profile" evidence="7">
    <location>
        <begin position="44"/>
        <end position="299"/>
    </location>
</feature>
<feature type="transmembrane region" description="Helical" evidence="6">
    <location>
        <begin position="152"/>
        <end position="172"/>
    </location>
</feature>